<dbReference type="InterPro" id="IPR005586">
    <property type="entry name" value="ABC_trans_aux"/>
</dbReference>
<accession>A0A7G9TGD0</accession>
<dbReference type="PROSITE" id="PS51257">
    <property type="entry name" value="PROKAR_LIPOPROTEIN"/>
    <property type="match status" value="1"/>
</dbReference>
<evidence type="ECO:0000259" key="2">
    <source>
        <dbReference type="Pfam" id="PF03886"/>
    </source>
</evidence>
<feature type="domain" description="ABC-type transport auxiliary lipoprotein component" evidence="2">
    <location>
        <begin position="35"/>
        <end position="194"/>
    </location>
</feature>
<protein>
    <submittedName>
        <fullName evidence="3">Membrane integrity-associated transporter subunit PqiC</fullName>
    </submittedName>
</protein>
<feature type="signal peptide" evidence="1">
    <location>
        <begin position="1"/>
        <end position="23"/>
    </location>
</feature>
<dbReference type="AlphaFoldDB" id="A0A7G9TGD0"/>
<dbReference type="SUPFAM" id="SSF159594">
    <property type="entry name" value="XCC0632-like"/>
    <property type="match status" value="1"/>
</dbReference>
<sequence length="211" mass="22362">MKPMRLALALPLALALAGCSILGSEQRDPVTIFAPDVRVPARPDWPAVSWTLVIAKPTAARVIDSPRISVRPTPGELQVYRGASWAMPATDMLQDAVQRTLEDSGRIPAVASADAGILGDYKLVMDLRRFDADYAGGALPEAVVEVNAKLVNNRGQRVVASRTFLQQRPADGVDVARVAAAFEQALQAATTDIAGWVLVSGNSDPKPAASP</sequence>
<keyword evidence="1" id="KW-0732">Signal</keyword>
<dbReference type="GeneID" id="81470713"/>
<proteinExistence type="predicted"/>
<dbReference type="Proteomes" id="UP000515838">
    <property type="component" value="Chromosome"/>
</dbReference>
<feature type="chain" id="PRO_5028931224" evidence="1">
    <location>
        <begin position="24"/>
        <end position="211"/>
    </location>
</feature>
<dbReference type="Gene3D" id="3.40.50.10610">
    <property type="entry name" value="ABC-type transport auxiliary lipoprotein component"/>
    <property type="match status" value="1"/>
</dbReference>
<evidence type="ECO:0000313" key="4">
    <source>
        <dbReference type="Proteomes" id="UP000515838"/>
    </source>
</evidence>
<name>A0A7G9TGD0_PSEMX</name>
<reference evidence="3 4" key="1">
    <citation type="submission" date="2020-08" db="EMBL/GenBank/DDBJ databases">
        <title>Streptomycin Non-resistant strain, P. mexicana.</title>
        <authorList>
            <person name="Ganesh-Kumar S."/>
            <person name="Zhe T."/>
            <person name="Yu Z."/>
            <person name="Min Y."/>
        </authorList>
    </citation>
    <scope>NUCLEOTIDE SEQUENCE [LARGE SCALE GENOMIC DNA]</scope>
    <source>
        <strain evidence="3 4">GTZY2</strain>
    </source>
</reference>
<dbReference type="EMBL" id="CP060731">
    <property type="protein sequence ID" value="QNN79155.1"/>
    <property type="molecule type" value="Genomic_DNA"/>
</dbReference>
<dbReference type="Pfam" id="PF03886">
    <property type="entry name" value="ABC_trans_aux"/>
    <property type="match status" value="1"/>
</dbReference>
<gene>
    <name evidence="3" type="ORF">IAE60_07025</name>
</gene>
<organism evidence="3 4">
    <name type="scientific">Pseudoxanthomonas mexicana</name>
    <dbReference type="NCBI Taxonomy" id="128785"/>
    <lineage>
        <taxon>Bacteria</taxon>
        <taxon>Pseudomonadati</taxon>
        <taxon>Pseudomonadota</taxon>
        <taxon>Gammaproteobacteria</taxon>
        <taxon>Lysobacterales</taxon>
        <taxon>Lysobacteraceae</taxon>
        <taxon>Pseudoxanthomonas</taxon>
    </lineage>
</organism>
<dbReference type="RefSeq" id="WP_187574341.1">
    <property type="nucleotide sequence ID" value="NZ_CP060731.1"/>
</dbReference>
<evidence type="ECO:0000256" key="1">
    <source>
        <dbReference type="SAM" id="SignalP"/>
    </source>
</evidence>
<evidence type="ECO:0000313" key="3">
    <source>
        <dbReference type="EMBL" id="QNN79155.1"/>
    </source>
</evidence>